<evidence type="ECO:0000313" key="2">
    <source>
        <dbReference type="EMBL" id="OXM68411.1"/>
    </source>
</evidence>
<dbReference type="AlphaFoldDB" id="A0A229TBU8"/>
<dbReference type="GO" id="GO:0016787">
    <property type="term" value="F:hydrolase activity"/>
    <property type="evidence" value="ECO:0007669"/>
    <property type="project" value="UniProtKB-KW"/>
</dbReference>
<keyword evidence="2" id="KW-0378">Hydrolase</keyword>
<dbReference type="OrthoDB" id="9773549at2"/>
<evidence type="ECO:0000313" key="3">
    <source>
        <dbReference type="Proteomes" id="UP000215199"/>
    </source>
</evidence>
<dbReference type="InterPro" id="IPR000073">
    <property type="entry name" value="AB_hydrolase_1"/>
</dbReference>
<comment type="caution">
    <text evidence="2">The sequence shown here is derived from an EMBL/GenBank/DDBJ whole genome shotgun (WGS) entry which is preliminary data.</text>
</comment>
<organism evidence="2 3">
    <name type="scientific">Amycolatopsis vastitatis</name>
    <dbReference type="NCBI Taxonomy" id="1905142"/>
    <lineage>
        <taxon>Bacteria</taxon>
        <taxon>Bacillati</taxon>
        <taxon>Actinomycetota</taxon>
        <taxon>Actinomycetes</taxon>
        <taxon>Pseudonocardiales</taxon>
        <taxon>Pseudonocardiaceae</taxon>
        <taxon>Amycolatopsis</taxon>
    </lineage>
</organism>
<feature type="domain" description="AB hydrolase-1" evidence="1">
    <location>
        <begin position="4"/>
        <end position="189"/>
    </location>
</feature>
<dbReference type="PANTHER" id="PTHR37017">
    <property type="entry name" value="AB HYDROLASE-1 DOMAIN-CONTAINING PROTEIN-RELATED"/>
    <property type="match status" value="1"/>
</dbReference>
<dbReference type="Proteomes" id="UP000215199">
    <property type="component" value="Unassembled WGS sequence"/>
</dbReference>
<gene>
    <name evidence="2" type="ORF">CF165_12910</name>
</gene>
<dbReference type="PANTHER" id="PTHR37017:SF11">
    <property type="entry name" value="ESTERASE_LIPASE_THIOESTERASE DOMAIN-CONTAINING PROTEIN"/>
    <property type="match status" value="1"/>
</dbReference>
<dbReference type="SUPFAM" id="SSF53474">
    <property type="entry name" value="alpha/beta-Hydrolases"/>
    <property type="match status" value="1"/>
</dbReference>
<dbReference type="EMBL" id="NMUL01000010">
    <property type="protein sequence ID" value="OXM68411.1"/>
    <property type="molecule type" value="Genomic_DNA"/>
</dbReference>
<protein>
    <submittedName>
        <fullName evidence="2">Alpha/beta hydrolase</fullName>
    </submittedName>
</protein>
<name>A0A229TBU8_9PSEU</name>
<dbReference type="InterPro" id="IPR052897">
    <property type="entry name" value="Sec-Metab_Biosynth_Hydrolase"/>
</dbReference>
<dbReference type="Pfam" id="PF12697">
    <property type="entry name" value="Abhydrolase_6"/>
    <property type="match status" value="1"/>
</dbReference>
<keyword evidence="3" id="KW-1185">Reference proteome</keyword>
<evidence type="ECO:0000259" key="1">
    <source>
        <dbReference type="Pfam" id="PF12697"/>
    </source>
</evidence>
<reference evidence="3" key="1">
    <citation type="submission" date="2017-07" db="EMBL/GenBank/DDBJ databases">
        <title>Comparative genome mining reveals phylogenetic distribution patterns of secondary metabolites in Amycolatopsis.</title>
        <authorList>
            <person name="Adamek M."/>
            <person name="Alanjary M."/>
            <person name="Sales-Ortells H."/>
            <person name="Goodfellow M."/>
            <person name="Bull A.T."/>
            <person name="Kalinowski J."/>
            <person name="Ziemert N."/>
        </authorList>
    </citation>
    <scope>NUCLEOTIDE SEQUENCE [LARGE SCALE GENOMIC DNA]</scope>
    <source>
        <strain evidence="3">H5</strain>
    </source>
</reference>
<dbReference type="InterPro" id="IPR029058">
    <property type="entry name" value="AB_hydrolase_fold"/>
</dbReference>
<sequence>MAPAPDLPGDASATFTDYADTVIEAVGDRKYLIVVGHSFGGYTAPLVADRLAADLLVLVAAMIPAPGESPDEWRRDTGYAEAVRARAARDGGRTGNADPYVTFLHDVPRALAEEAMRRERAHPSPAGRNEPWPLDAWPDVPTRFALCREDRCFPPDFLRGLAAERLGLVPDEITAGHCVALSRPTELASLLESYR</sequence>
<dbReference type="RefSeq" id="WP_093947733.1">
    <property type="nucleotide sequence ID" value="NZ_NMUL01000010.1"/>
</dbReference>
<proteinExistence type="predicted"/>
<accession>A0A229TBU8</accession>
<dbReference type="Gene3D" id="3.40.50.1820">
    <property type="entry name" value="alpha/beta hydrolase"/>
    <property type="match status" value="1"/>
</dbReference>